<dbReference type="PANTHER" id="PTHR30349:SF94">
    <property type="entry name" value="INTEGRASE_RECOMBINASE HI_1414-RELATED"/>
    <property type="match status" value="1"/>
</dbReference>
<feature type="compositionally biased region" description="Basic and acidic residues" evidence="4">
    <location>
        <begin position="7"/>
        <end position="24"/>
    </location>
</feature>
<accession>F1YSD3</accession>
<evidence type="ECO:0000256" key="4">
    <source>
        <dbReference type="SAM" id="MobiDB-lite"/>
    </source>
</evidence>
<dbReference type="InterPro" id="IPR002104">
    <property type="entry name" value="Integrase_catalytic"/>
</dbReference>
<dbReference type="InterPro" id="IPR011010">
    <property type="entry name" value="DNA_brk_join_enz"/>
</dbReference>
<dbReference type="InterPro" id="IPR013762">
    <property type="entry name" value="Integrase-like_cat_sf"/>
</dbReference>
<protein>
    <submittedName>
        <fullName evidence="6">Shufflon-specific DNA recombinase</fullName>
    </submittedName>
</protein>
<sequence>MSQSRAKLGEDRITMTKPPKETLKDPVTGKPLPKGVWYRGPGQYQARKMVNGKRHRETFASASLARRWLQDVRAKAHVGQLEPPTRKRNQITFGELFERFGRERMTERDADRMGHLPALLSSDIALLKIDKWTNGDVRDFRDTMLAAGLAKGTVVKRLNMIAAIIEYANSEWDTTILNHASAKRTKRPEGADRKRNRRLKDGEEDELLRAASRPDGVFRHYPDVVWLIRWSIEQGCRLGESLSLRWQDIDFRRQTISLARVKSDRHREELGPEIRPMTKGAQRVLMEKRATMETVPDRKDFVFSVGERKIFSVLFGRMTRQAGIQGLTFHDLRHEATSRLARYLNPIELTRVTGHRDLKSLNRYYQPVPGDIADKTR</sequence>
<comment type="caution">
    <text evidence="6">The sequence shown here is derived from an EMBL/GenBank/DDBJ whole genome shotgun (WGS) entry which is preliminary data.</text>
</comment>
<dbReference type="Pfam" id="PF00589">
    <property type="entry name" value="Phage_integrase"/>
    <property type="match status" value="1"/>
</dbReference>
<dbReference type="EMBL" id="AEUP01000021">
    <property type="protein sequence ID" value="EGE48266.1"/>
    <property type="molecule type" value="Genomic_DNA"/>
</dbReference>
<organism evidence="6 7">
    <name type="scientific">Acetobacter pomorum DM001</name>
    <dbReference type="NCBI Taxonomy" id="945681"/>
    <lineage>
        <taxon>Bacteria</taxon>
        <taxon>Pseudomonadati</taxon>
        <taxon>Pseudomonadota</taxon>
        <taxon>Alphaproteobacteria</taxon>
        <taxon>Acetobacterales</taxon>
        <taxon>Acetobacteraceae</taxon>
        <taxon>Acetobacter</taxon>
    </lineage>
</organism>
<evidence type="ECO:0000256" key="3">
    <source>
        <dbReference type="ARBA" id="ARBA00023172"/>
    </source>
</evidence>
<dbReference type="GO" id="GO:0006310">
    <property type="term" value="P:DNA recombination"/>
    <property type="evidence" value="ECO:0007669"/>
    <property type="project" value="UniProtKB-KW"/>
</dbReference>
<dbReference type="Gene3D" id="1.10.443.10">
    <property type="entry name" value="Intergrase catalytic core"/>
    <property type="match status" value="1"/>
</dbReference>
<keyword evidence="1" id="KW-0229">DNA integration</keyword>
<dbReference type="GO" id="GO:0015074">
    <property type="term" value="P:DNA integration"/>
    <property type="evidence" value="ECO:0007669"/>
    <property type="project" value="UniProtKB-KW"/>
</dbReference>
<dbReference type="AlphaFoldDB" id="F1YSD3"/>
<feature type="region of interest" description="Disordered" evidence="4">
    <location>
        <begin position="1"/>
        <end position="36"/>
    </location>
</feature>
<evidence type="ECO:0000259" key="5">
    <source>
        <dbReference type="PROSITE" id="PS51898"/>
    </source>
</evidence>
<evidence type="ECO:0000313" key="6">
    <source>
        <dbReference type="EMBL" id="EGE48266.1"/>
    </source>
</evidence>
<evidence type="ECO:0000256" key="2">
    <source>
        <dbReference type="ARBA" id="ARBA00023125"/>
    </source>
</evidence>
<evidence type="ECO:0000256" key="1">
    <source>
        <dbReference type="ARBA" id="ARBA00022908"/>
    </source>
</evidence>
<reference evidence="6 7" key="1">
    <citation type="journal article" date="2011" name="Science">
        <title>Drosophila microbiome modulates host developmental and metabolic homeostasis via insulin signaling.</title>
        <authorList>
            <person name="Shin S.C."/>
            <person name="Kim S.H."/>
            <person name="You H."/>
            <person name="Kim B."/>
            <person name="Kim A.C."/>
            <person name="Lee K.A."/>
            <person name="Yoon J.H."/>
            <person name="Ryu J.H."/>
            <person name="Lee W.J."/>
        </authorList>
    </citation>
    <scope>NUCLEOTIDE SEQUENCE [LARGE SCALE GENOMIC DNA]</scope>
    <source>
        <strain evidence="6 7">DM001</strain>
    </source>
</reference>
<dbReference type="PANTHER" id="PTHR30349">
    <property type="entry name" value="PHAGE INTEGRASE-RELATED"/>
    <property type="match status" value="1"/>
</dbReference>
<dbReference type="CDD" id="cd00796">
    <property type="entry name" value="INT_Rci_Hp1_C"/>
    <property type="match status" value="1"/>
</dbReference>
<feature type="domain" description="Tyr recombinase" evidence="5">
    <location>
        <begin position="193"/>
        <end position="377"/>
    </location>
</feature>
<gene>
    <name evidence="6" type="primary">rci</name>
    <name evidence="6" type="ORF">APO_0825</name>
</gene>
<keyword evidence="2" id="KW-0238">DNA-binding</keyword>
<dbReference type="InterPro" id="IPR010998">
    <property type="entry name" value="Integrase_recombinase_N"/>
</dbReference>
<name>F1YSD3_9PROT</name>
<dbReference type="PROSITE" id="PS51898">
    <property type="entry name" value="TYR_RECOMBINASE"/>
    <property type="match status" value="1"/>
</dbReference>
<dbReference type="GO" id="GO:0003677">
    <property type="term" value="F:DNA binding"/>
    <property type="evidence" value="ECO:0007669"/>
    <property type="project" value="UniProtKB-KW"/>
</dbReference>
<dbReference type="Gene3D" id="1.10.150.130">
    <property type="match status" value="1"/>
</dbReference>
<feature type="region of interest" description="Disordered" evidence="4">
    <location>
        <begin position="181"/>
        <end position="206"/>
    </location>
</feature>
<dbReference type="Proteomes" id="UP000018454">
    <property type="component" value="Unassembled WGS sequence"/>
</dbReference>
<keyword evidence="3" id="KW-0233">DNA recombination</keyword>
<evidence type="ECO:0000313" key="7">
    <source>
        <dbReference type="Proteomes" id="UP000018454"/>
    </source>
</evidence>
<proteinExistence type="predicted"/>
<dbReference type="SUPFAM" id="SSF56349">
    <property type="entry name" value="DNA breaking-rejoining enzymes"/>
    <property type="match status" value="1"/>
</dbReference>
<dbReference type="InterPro" id="IPR050090">
    <property type="entry name" value="Tyrosine_recombinase_XerCD"/>
</dbReference>